<protein>
    <submittedName>
        <fullName evidence="1">Uncharacterized protein</fullName>
    </submittedName>
</protein>
<evidence type="ECO:0000313" key="1">
    <source>
        <dbReference type="EMBL" id="RZU75423.1"/>
    </source>
</evidence>
<reference evidence="1 2" key="1">
    <citation type="submission" date="2019-02" db="EMBL/GenBank/DDBJ databases">
        <title>Sequencing the genomes of 1000 actinobacteria strains.</title>
        <authorList>
            <person name="Klenk H.-P."/>
        </authorList>
    </citation>
    <scope>NUCLEOTIDE SEQUENCE [LARGE SCALE GENOMIC DNA]</scope>
    <source>
        <strain evidence="1 2">DSM 45612</strain>
    </source>
</reference>
<dbReference type="RefSeq" id="WP_130335394.1">
    <property type="nucleotide sequence ID" value="NZ_SHLD01000001.1"/>
</dbReference>
<dbReference type="EMBL" id="SHLD01000001">
    <property type="protein sequence ID" value="RZU75423.1"/>
    <property type="molecule type" value="Genomic_DNA"/>
</dbReference>
<proteinExistence type="predicted"/>
<gene>
    <name evidence="1" type="ORF">EV384_3964</name>
</gene>
<sequence length="131" mass="14175">MRIRDVTRNLGGEVVIARADVIGVEVLPNEPANSEPSSPAPAPNLRLQLAHGTQLHLRSHIRRILRPTSEYVRRRLATGDSIQLDMDDVSAAHQMILAWISDGPGAVAAHRLALTRIARGLAATISTRNPG</sequence>
<keyword evidence="2" id="KW-1185">Reference proteome</keyword>
<dbReference type="AlphaFoldDB" id="A0A4Q8BDZ9"/>
<name>A0A4Q8BDZ9_9ACTN</name>
<dbReference type="Proteomes" id="UP000294114">
    <property type="component" value="Unassembled WGS sequence"/>
</dbReference>
<organism evidence="1 2">
    <name type="scientific">Micromonospora kangleipakensis</name>
    <dbReference type="NCBI Taxonomy" id="1077942"/>
    <lineage>
        <taxon>Bacteria</taxon>
        <taxon>Bacillati</taxon>
        <taxon>Actinomycetota</taxon>
        <taxon>Actinomycetes</taxon>
        <taxon>Micromonosporales</taxon>
        <taxon>Micromonosporaceae</taxon>
        <taxon>Micromonospora</taxon>
    </lineage>
</organism>
<accession>A0A4Q8BDZ9</accession>
<evidence type="ECO:0000313" key="2">
    <source>
        <dbReference type="Proteomes" id="UP000294114"/>
    </source>
</evidence>
<comment type="caution">
    <text evidence="1">The sequence shown here is derived from an EMBL/GenBank/DDBJ whole genome shotgun (WGS) entry which is preliminary data.</text>
</comment>